<keyword evidence="1" id="KW-1133">Transmembrane helix</keyword>
<accession>A0AAV0C4N1</accession>
<organism evidence="2 3">
    <name type="scientific">Cuscuta epithymum</name>
    <dbReference type="NCBI Taxonomy" id="186058"/>
    <lineage>
        <taxon>Eukaryota</taxon>
        <taxon>Viridiplantae</taxon>
        <taxon>Streptophyta</taxon>
        <taxon>Embryophyta</taxon>
        <taxon>Tracheophyta</taxon>
        <taxon>Spermatophyta</taxon>
        <taxon>Magnoliopsida</taxon>
        <taxon>eudicotyledons</taxon>
        <taxon>Gunneridae</taxon>
        <taxon>Pentapetalae</taxon>
        <taxon>asterids</taxon>
        <taxon>lamiids</taxon>
        <taxon>Solanales</taxon>
        <taxon>Convolvulaceae</taxon>
        <taxon>Cuscuteae</taxon>
        <taxon>Cuscuta</taxon>
        <taxon>Cuscuta subgen. Cuscuta</taxon>
    </lineage>
</organism>
<feature type="transmembrane region" description="Helical" evidence="1">
    <location>
        <begin position="39"/>
        <end position="56"/>
    </location>
</feature>
<evidence type="ECO:0000313" key="3">
    <source>
        <dbReference type="Proteomes" id="UP001152523"/>
    </source>
</evidence>
<feature type="transmembrane region" description="Helical" evidence="1">
    <location>
        <begin position="101"/>
        <end position="126"/>
    </location>
</feature>
<dbReference type="EMBL" id="CAMAPF010000015">
    <property type="protein sequence ID" value="CAH9068381.1"/>
    <property type="molecule type" value="Genomic_DNA"/>
</dbReference>
<evidence type="ECO:0000313" key="2">
    <source>
        <dbReference type="EMBL" id="CAH9068381.1"/>
    </source>
</evidence>
<name>A0AAV0C4N1_9ASTE</name>
<keyword evidence="1" id="KW-0472">Membrane</keyword>
<feature type="transmembrane region" description="Helical" evidence="1">
    <location>
        <begin position="63"/>
        <end position="81"/>
    </location>
</feature>
<evidence type="ECO:0000256" key="1">
    <source>
        <dbReference type="SAM" id="Phobius"/>
    </source>
</evidence>
<dbReference type="Proteomes" id="UP001152523">
    <property type="component" value="Unassembled WGS sequence"/>
</dbReference>
<protein>
    <submittedName>
        <fullName evidence="2">Uncharacterized protein</fullName>
    </submittedName>
</protein>
<keyword evidence="1" id="KW-0812">Transmembrane</keyword>
<comment type="caution">
    <text evidence="2">The sequence shown here is derived from an EMBL/GenBank/DDBJ whole genome shotgun (WGS) entry which is preliminary data.</text>
</comment>
<dbReference type="AlphaFoldDB" id="A0AAV0C4N1"/>
<reference evidence="2" key="1">
    <citation type="submission" date="2022-07" db="EMBL/GenBank/DDBJ databases">
        <authorList>
            <person name="Macas J."/>
            <person name="Novak P."/>
            <person name="Neumann P."/>
        </authorList>
    </citation>
    <scope>NUCLEOTIDE SEQUENCE</scope>
</reference>
<sequence length="130" mass="15248">MMIDNGGSIRVIPRIRPSPKPPSWVVREVKVCESFPINFHYFVIWFLVVIYVVRFVSLFENLVWFYVIEYVWIYVNMDGYVKPGTWLAIRVAEVTASKSDYRVFNCSCWSLVGVRCVFPLIAVMILKLMI</sequence>
<proteinExistence type="predicted"/>
<gene>
    <name evidence="2" type="ORF">CEPIT_LOCUS2731</name>
</gene>
<keyword evidence="3" id="KW-1185">Reference proteome</keyword>